<evidence type="ECO:0000259" key="1">
    <source>
        <dbReference type="Pfam" id="PF07238"/>
    </source>
</evidence>
<proteinExistence type="predicted"/>
<feature type="domain" description="PilZ" evidence="1">
    <location>
        <begin position="14"/>
        <end position="95"/>
    </location>
</feature>
<gene>
    <name evidence="2" type="ORF">FEF65_02570</name>
</gene>
<dbReference type="Proteomes" id="UP000306585">
    <property type="component" value="Unassembled WGS sequence"/>
</dbReference>
<dbReference type="RefSeq" id="WP_138238229.1">
    <property type="nucleotide sequence ID" value="NZ_VBRY01000002.1"/>
</dbReference>
<dbReference type="AlphaFoldDB" id="A0A5R9GUU0"/>
<sequence length="129" mass="14132">MTIQHAVKKTAADHRLPVSALVVLHDGEAFEARVLDLSMKGVFLDSPAMTPVGSCCQVTIYFGRHHHELPVVARCTVARADAHSLALRFDSLALDGHVRLDPFEHGDHPVMGESEQVAFSRHGGWIFSP</sequence>
<dbReference type="Gene3D" id="2.40.10.220">
    <property type="entry name" value="predicted glycosyltransferase like domains"/>
    <property type="match status" value="1"/>
</dbReference>
<organism evidence="2 3">
    <name type="scientific">Mariprofundus erugo</name>
    <dbReference type="NCBI Taxonomy" id="2528639"/>
    <lineage>
        <taxon>Bacteria</taxon>
        <taxon>Pseudomonadati</taxon>
        <taxon>Pseudomonadota</taxon>
        <taxon>Candidatius Mariprofundia</taxon>
        <taxon>Mariprofundales</taxon>
        <taxon>Mariprofundaceae</taxon>
        <taxon>Mariprofundus</taxon>
    </lineage>
</organism>
<protein>
    <submittedName>
        <fullName evidence="2">PilZ domain-containing protein</fullName>
    </submittedName>
</protein>
<dbReference type="GO" id="GO:0035438">
    <property type="term" value="F:cyclic-di-GMP binding"/>
    <property type="evidence" value="ECO:0007669"/>
    <property type="project" value="InterPro"/>
</dbReference>
<comment type="caution">
    <text evidence="2">The sequence shown here is derived from an EMBL/GenBank/DDBJ whole genome shotgun (WGS) entry which is preliminary data.</text>
</comment>
<evidence type="ECO:0000313" key="3">
    <source>
        <dbReference type="Proteomes" id="UP000306585"/>
    </source>
</evidence>
<dbReference type="SUPFAM" id="SSF141371">
    <property type="entry name" value="PilZ domain-like"/>
    <property type="match status" value="1"/>
</dbReference>
<name>A0A5R9GUU0_9PROT</name>
<reference evidence="2 3" key="1">
    <citation type="journal article" date="2019" name="Appl. Environ. Microbiol.">
        <title>Environmental Evidence and Genomic Insight of Iron-oxidizing Bacteria Preference Towards More Corrosion Resistant Stainless Steel at Higher Salinities.</title>
        <authorList>
            <person name="Garrison C.E."/>
            <person name="Price K.A."/>
            <person name="Field E.K."/>
        </authorList>
    </citation>
    <scope>NUCLEOTIDE SEQUENCE [LARGE SCALE GENOMIC DNA]</scope>
    <source>
        <strain evidence="2 3">P3</strain>
    </source>
</reference>
<dbReference type="EMBL" id="VBRY01000002">
    <property type="protein sequence ID" value="TLS68609.1"/>
    <property type="molecule type" value="Genomic_DNA"/>
</dbReference>
<keyword evidence="3" id="KW-1185">Reference proteome</keyword>
<dbReference type="InterPro" id="IPR009875">
    <property type="entry name" value="PilZ_domain"/>
</dbReference>
<accession>A0A5R9GUU0</accession>
<dbReference type="Pfam" id="PF07238">
    <property type="entry name" value="PilZ"/>
    <property type="match status" value="1"/>
</dbReference>
<evidence type="ECO:0000313" key="2">
    <source>
        <dbReference type="EMBL" id="TLS68609.1"/>
    </source>
</evidence>